<feature type="domain" description="PAS" evidence="1">
    <location>
        <begin position="174"/>
        <end position="209"/>
    </location>
</feature>
<organism evidence="5 6">
    <name type="scientific">Rhizobium fredii</name>
    <name type="common">Sinorhizobium fredii</name>
    <dbReference type="NCBI Taxonomy" id="380"/>
    <lineage>
        <taxon>Bacteria</taxon>
        <taxon>Pseudomonadati</taxon>
        <taxon>Pseudomonadota</taxon>
        <taxon>Alphaproteobacteria</taxon>
        <taxon>Hyphomicrobiales</taxon>
        <taxon>Rhizobiaceae</taxon>
        <taxon>Sinorhizobium/Ensifer group</taxon>
        <taxon>Sinorhizobium</taxon>
    </lineage>
</organism>
<dbReference type="InterPro" id="IPR001633">
    <property type="entry name" value="EAL_dom"/>
</dbReference>
<dbReference type="InterPro" id="IPR013655">
    <property type="entry name" value="PAS_fold_3"/>
</dbReference>
<dbReference type="InterPro" id="IPR035919">
    <property type="entry name" value="EAL_sf"/>
</dbReference>
<dbReference type="InterPro" id="IPR052155">
    <property type="entry name" value="Biofilm_reg_signaling"/>
</dbReference>
<dbReference type="PROSITE" id="PS50883">
    <property type="entry name" value="EAL"/>
    <property type="match status" value="1"/>
</dbReference>
<comment type="caution">
    <text evidence="5">The sequence shown here is derived from an EMBL/GenBank/DDBJ whole genome shotgun (WGS) entry which is preliminary data.</text>
</comment>
<dbReference type="InterPro" id="IPR029787">
    <property type="entry name" value="Nucleotide_cyclase"/>
</dbReference>
<dbReference type="Gene3D" id="3.30.450.20">
    <property type="entry name" value="PAS domain"/>
    <property type="match status" value="3"/>
</dbReference>
<dbReference type="PROSITE" id="PS50112">
    <property type="entry name" value="PAS"/>
    <property type="match status" value="3"/>
</dbReference>
<dbReference type="InterPro" id="IPR043128">
    <property type="entry name" value="Rev_trsase/Diguanyl_cyclase"/>
</dbReference>
<dbReference type="CDD" id="cd01948">
    <property type="entry name" value="EAL"/>
    <property type="match status" value="1"/>
</dbReference>
<dbReference type="Pfam" id="PF00563">
    <property type="entry name" value="EAL"/>
    <property type="match status" value="1"/>
</dbReference>
<dbReference type="InterPro" id="IPR000160">
    <property type="entry name" value="GGDEF_dom"/>
</dbReference>
<feature type="domain" description="PAC" evidence="2">
    <location>
        <begin position="212"/>
        <end position="264"/>
    </location>
</feature>
<evidence type="ECO:0000259" key="2">
    <source>
        <dbReference type="PROSITE" id="PS50113"/>
    </source>
</evidence>
<dbReference type="InterPro" id="IPR035965">
    <property type="entry name" value="PAS-like_dom_sf"/>
</dbReference>
<dbReference type="SUPFAM" id="SSF55073">
    <property type="entry name" value="Nucleotide cyclase"/>
    <property type="match status" value="1"/>
</dbReference>
<dbReference type="CDD" id="cd01949">
    <property type="entry name" value="GGDEF"/>
    <property type="match status" value="1"/>
</dbReference>
<dbReference type="Pfam" id="PF00990">
    <property type="entry name" value="GGDEF"/>
    <property type="match status" value="1"/>
</dbReference>
<accession>A0A2A6LRJ7</accession>
<sequence>MQRTSFENQLTFDADFEAILNAIPQPIIVKDEHFRFLFLNDAACMLIGRARCDLIGHTDYHILPTAEADRYRDMDIGVLSTGEEVSVEEPIAVPGGDVRRLVTRKSRAILTRGSSSEKVIVAIVLDVTECRTAEAALQASVEHHRSLTELHPQVPWTADPSGEVLEIGPRWEKTGYAPKEALGAGWAKAMHPDDLDEVQREWAKSLATGEPLDVEFRLAAAEGGYSWYRSRAATRRAEDGSILRWYGTVEDIDDRRKMFEALKESEARFRAIADDAPVMIWVTGENGADDYHSRLWLETTGQTAEQAAGKGWLNAVHPDDRNAVERVFYQAFDLREPVRMEYRLKRAGGGSAWVIDIGQPRFASDGTFLGFVGIALDITARRNAEQERLLAQKQIHHMARHDAVTGLPNRQFLREEFERLSDQIAPGTRIAILCLDLDGFKAINDAYGRATGDLLLRHVAERLRNFLKQSDMICRLSGDEFVVLRVGINSNAEARLLAQQLIDVIEAPYELAGTHVDLQVVVGLAAASKSDQSLDELIKTADIALERAKTGGGGTIVQYEPKMDADLRARQRMKVSLRHALAKGELEVRYQPLANLRTGQITTFEALARWPHPERGQVSPAEFIAVAEETGLIGPLGEWILRQACTEAVKWPPYVSVAVNLSPLQFRNQRLASTVRNILEDTGLDASRLQLEITESVLLDECDSNLQTLKEIRRLGVIVAIDDFGTGYSSLSYLRTFPFDKIKVDRSFIADLPKSKESLAIVRAVAAIGRSLGIITTVEGVERQDQLDTIKAEGFDEAQGYLFGGPLPASQAMALLKSRSEISAAER</sequence>
<feature type="domain" description="PAS" evidence="1">
    <location>
        <begin position="12"/>
        <end position="58"/>
    </location>
</feature>
<dbReference type="SMART" id="SM00086">
    <property type="entry name" value="PAC"/>
    <property type="match status" value="2"/>
</dbReference>
<reference evidence="5 6" key="1">
    <citation type="submission" date="2017-09" db="EMBL/GenBank/DDBJ databases">
        <title>Comparative genomics of rhizobia isolated from Phaseolus vulgaris in China.</title>
        <authorList>
            <person name="Tong W."/>
        </authorList>
    </citation>
    <scope>NUCLEOTIDE SEQUENCE [LARGE SCALE GENOMIC DNA]</scope>
    <source>
        <strain evidence="5 6">PCH1</strain>
    </source>
</reference>
<dbReference type="RefSeq" id="WP_097587669.1">
    <property type="nucleotide sequence ID" value="NZ_NWTC01000028.1"/>
</dbReference>
<proteinExistence type="predicted"/>
<feature type="domain" description="EAL" evidence="3">
    <location>
        <begin position="570"/>
        <end position="820"/>
    </location>
</feature>
<dbReference type="Gene3D" id="3.30.70.270">
    <property type="match status" value="1"/>
</dbReference>
<dbReference type="PANTHER" id="PTHR44757:SF2">
    <property type="entry name" value="BIOFILM ARCHITECTURE MAINTENANCE PROTEIN MBAA"/>
    <property type="match status" value="1"/>
</dbReference>
<dbReference type="InterPro" id="IPR001610">
    <property type="entry name" value="PAC"/>
</dbReference>
<dbReference type="PROSITE" id="PS50887">
    <property type="entry name" value="GGDEF"/>
    <property type="match status" value="1"/>
</dbReference>
<dbReference type="Pfam" id="PF08447">
    <property type="entry name" value="PAS_3"/>
    <property type="match status" value="2"/>
</dbReference>
<dbReference type="EMBL" id="NWTC01000028">
    <property type="protein sequence ID" value="PDT44759.1"/>
    <property type="molecule type" value="Genomic_DNA"/>
</dbReference>
<dbReference type="AlphaFoldDB" id="A0A2A6LRJ7"/>
<dbReference type="CDD" id="cd00130">
    <property type="entry name" value="PAS"/>
    <property type="match status" value="3"/>
</dbReference>
<gene>
    <name evidence="5" type="ORF">CO661_27110</name>
</gene>
<dbReference type="InterPro" id="IPR013656">
    <property type="entry name" value="PAS_4"/>
</dbReference>
<dbReference type="SMART" id="SM00052">
    <property type="entry name" value="EAL"/>
    <property type="match status" value="1"/>
</dbReference>
<evidence type="ECO:0000259" key="1">
    <source>
        <dbReference type="PROSITE" id="PS50112"/>
    </source>
</evidence>
<feature type="domain" description="PAS" evidence="1">
    <location>
        <begin position="265"/>
        <end position="335"/>
    </location>
</feature>
<protein>
    <submittedName>
        <fullName evidence="5">PAS domain S-box protein</fullName>
    </submittedName>
</protein>
<name>A0A2A6LRJ7_RHIFR</name>
<dbReference type="InterPro" id="IPR000700">
    <property type="entry name" value="PAS-assoc_C"/>
</dbReference>
<dbReference type="NCBIfam" id="TIGR00229">
    <property type="entry name" value="sensory_box"/>
    <property type="match status" value="3"/>
</dbReference>
<evidence type="ECO:0000259" key="4">
    <source>
        <dbReference type="PROSITE" id="PS50887"/>
    </source>
</evidence>
<dbReference type="PANTHER" id="PTHR44757">
    <property type="entry name" value="DIGUANYLATE CYCLASE DGCP"/>
    <property type="match status" value="1"/>
</dbReference>
<evidence type="ECO:0000313" key="6">
    <source>
        <dbReference type="Proteomes" id="UP000220353"/>
    </source>
</evidence>
<dbReference type="SMART" id="SM00267">
    <property type="entry name" value="GGDEF"/>
    <property type="match status" value="1"/>
</dbReference>
<evidence type="ECO:0000259" key="3">
    <source>
        <dbReference type="PROSITE" id="PS50883"/>
    </source>
</evidence>
<dbReference type="PROSITE" id="PS50113">
    <property type="entry name" value="PAC"/>
    <property type="match status" value="2"/>
</dbReference>
<dbReference type="Proteomes" id="UP000220353">
    <property type="component" value="Unassembled WGS sequence"/>
</dbReference>
<dbReference type="InterPro" id="IPR000014">
    <property type="entry name" value="PAS"/>
</dbReference>
<feature type="domain" description="PAC" evidence="2">
    <location>
        <begin position="338"/>
        <end position="390"/>
    </location>
</feature>
<dbReference type="SMART" id="SM00091">
    <property type="entry name" value="PAS"/>
    <property type="match status" value="3"/>
</dbReference>
<dbReference type="NCBIfam" id="TIGR00254">
    <property type="entry name" value="GGDEF"/>
    <property type="match status" value="1"/>
</dbReference>
<dbReference type="FunFam" id="3.30.450.20:FF:000099">
    <property type="entry name" value="Sensory box sensor histidine kinase"/>
    <property type="match status" value="2"/>
</dbReference>
<dbReference type="SUPFAM" id="SSF55785">
    <property type="entry name" value="PYP-like sensor domain (PAS domain)"/>
    <property type="match status" value="3"/>
</dbReference>
<dbReference type="SUPFAM" id="SSF141868">
    <property type="entry name" value="EAL domain-like"/>
    <property type="match status" value="1"/>
</dbReference>
<evidence type="ECO:0000313" key="5">
    <source>
        <dbReference type="EMBL" id="PDT44759.1"/>
    </source>
</evidence>
<dbReference type="Gene3D" id="3.20.20.450">
    <property type="entry name" value="EAL domain"/>
    <property type="match status" value="1"/>
</dbReference>
<dbReference type="Pfam" id="PF08448">
    <property type="entry name" value="PAS_4"/>
    <property type="match status" value="1"/>
</dbReference>
<feature type="domain" description="GGDEF" evidence="4">
    <location>
        <begin position="428"/>
        <end position="561"/>
    </location>
</feature>